<feature type="domain" description="Aminotransferase class I/classII large" evidence="6">
    <location>
        <begin position="130"/>
        <end position="502"/>
    </location>
</feature>
<protein>
    <submittedName>
        <fullName evidence="7">Pyridoxal phosphate-dependent transferase major domain-containing protein</fullName>
    </submittedName>
</protein>
<dbReference type="CDD" id="cd00609">
    <property type="entry name" value="AAT_like"/>
    <property type="match status" value="1"/>
</dbReference>
<name>A0A8H5LE66_9HYPO</name>
<dbReference type="Proteomes" id="UP000546213">
    <property type="component" value="Unassembled WGS sequence"/>
</dbReference>
<dbReference type="SUPFAM" id="SSF53383">
    <property type="entry name" value="PLP-dependent transferases"/>
    <property type="match status" value="1"/>
</dbReference>
<dbReference type="GO" id="GO:0047536">
    <property type="term" value="F:2-aminoadipate transaminase activity"/>
    <property type="evidence" value="ECO:0007669"/>
    <property type="project" value="TreeGrafter"/>
</dbReference>
<dbReference type="Pfam" id="PF00155">
    <property type="entry name" value="Aminotran_1_2"/>
    <property type="match status" value="1"/>
</dbReference>
<dbReference type="AlphaFoldDB" id="A0A8H5LE66"/>
<dbReference type="PANTHER" id="PTHR42790">
    <property type="entry name" value="AMINOTRANSFERASE"/>
    <property type="match status" value="1"/>
</dbReference>
<dbReference type="InterPro" id="IPR015421">
    <property type="entry name" value="PyrdxlP-dep_Trfase_major"/>
</dbReference>
<keyword evidence="4 7" id="KW-0808">Transferase</keyword>
<reference evidence="7 8" key="1">
    <citation type="submission" date="2020-05" db="EMBL/GenBank/DDBJ databases">
        <title>Identification and distribution of gene clusters putatively required for synthesis of sphingolipid metabolism inhibitors in phylogenetically diverse species of the filamentous fungus Fusarium.</title>
        <authorList>
            <person name="Kim H.-S."/>
            <person name="Busman M."/>
            <person name="Brown D.W."/>
            <person name="Divon H."/>
            <person name="Uhlig S."/>
            <person name="Proctor R.H."/>
        </authorList>
    </citation>
    <scope>NUCLEOTIDE SEQUENCE [LARGE SCALE GENOMIC DNA]</scope>
    <source>
        <strain evidence="7 8">NRRL 36939</strain>
    </source>
</reference>
<dbReference type="GO" id="GO:0008793">
    <property type="term" value="F:aromatic-amino-acid transaminase activity"/>
    <property type="evidence" value="ECO:0007669"/>
    <property type="project" value="TreeGrafter"/>
</dbReference>
<gene>
    <name evidence="7" type="ORF">FPCIR_6764</name>
</gene>
<evidence type="ECO:0000313" key="8">
    <source>
        <dbReference type="Proteomes" id="UP000546213"/>
    </source>
</evidence>
<dbReference type="EMBL" id="JAAOAS010000154">
    <property type="protein sequence ID" value="KAF5589458.1"/>
    <property type="molecule type" value="Genomic_DNA"/>
</dbReference>
<dbReference type="InterPro" id="IPR050859">
    <property type="entry name" value="Class-I_PLP-dep_aminotransf"/>
</dbReference>
<evidence type="ECO:0000256" key="5">
    <source>
        <dbReference type="ARBA" id="ARBA00022898"/>
    </source>
</evidence>
<dbReference type="InterPro" id="IPR004839">
    <property type="entry name" value="Aminotransferase_I/II_large"/>
</dbReference>
<dbReference type="PANTHER" id="PTHR42790:SF21">
    <property type="entry name" value="AROMATIC_AMINOADIPATE AMINOTRANSFERASE 1"/>
    <property type="match status" value="1"/>
</dbReference>
<evidence type="ECO:0000256" key="2">
    <source>
        <dbReference type="ARBA" id="ARBA00007441"/>
    </source>
</evidence>
<dbReference type="GO" id="GO:0006571">
    <property type="term" value="P:tyrosine biosynthetic process"/>
    <property type="evidence" value="ECO:0007669"/>
    <property type="project" value="TreeGrafter"/>
</dbReference>
<comment type="caution">
    <text evidence="7">The sequence shown here is derived from an EMBL/GenBank/DDBJ whole genome shotgun (WGS) entry which is preliminary data.</text>
</comment>
<keyword evidence="8" id="KW-1185">Reference proteome</keyword>
<keyword evidence="5" id="KW-0663">Pyridoxal phosphate</keyword>
<evidence type="ECO:0000256" key="4">
    <source>
        <dbReference type="ARBA" id="ARBA00022679"/>
    </source>
</evidence>
<proteinExistence type="inferred from homology"/>
<dbReference type="Gene3D" id="3.40.640.10">
    <property type="entry name" value="Type I PLP-dependent aspartate aminotransferase-like (Major domain)"/>
    <property type="match status" value="1"/>
</dbReference>
<dbReference type="InterPro" id="IPR015424">
    <property type="entry name" value="PyrdxlP-dep_Trfase"/>
</dbReference>
<evidence type="ECO:0000256" key="3">
    <source>
        <dbReference type="ARBA" id="ARBA00022576"/>
    </source>
</evidence>
<evidence type="ECO:0000259" key="6">
    <source>
        <dbReference type="Pfam" id="PF00155"/>
    </source>
</evidence>
<evidence type="ECO:0000313" key="7">
    <source>
        <dbReference type="EMBL" id="KAF5589458.1"/>
    </source>
</evidence>
<accession>A0A8H5LE66</accession>
<comment type="similarity">
    <text evidence="2">Belongs to the class-I pyridoxal-phosphate-dependent aminotransferase family.</text>
</comment>
<comment type="cofactor">
    <cofactor evidence="1">
        <name>pyridoxal 5'-phosphate</name>
        <dbReference type="ChEBI" id="CHEBI:597326"/>
    </cofactor>
</comment>
<organism evidence="7 8">
    <name type="scientific">Fusarium pseudocircinatum</name>
    <dbReference type="NCBI Taxonomy" id="56676"/>
    <lineage>
        <taxon>Eukaryota</taxon>
        <taxon>Fungi</taxon>
        <taxon>Dikarya</taxon>
        <taxon>Ascomycota</taxon>
        <taxon>Pezizomycotina</taxon>
        <taxon>Sordariomycetes</taxon>
        <taxon>Hypocreomycetidae</taxon>
        <taxon>Hypocreales</taxon>
        <taxon>Nectriaceae</taxon>
        <taxon>Fusarium</taxon>
        <taxon>Fusarium fujikuroi species complex</taxon>
    </lineage>
</organism>
<keyword evidence="3" id="KW-0032">Aminotransferase</keyword>
<dbReference type="GO" id="GO:0030170">
    <property type="term" value="F:pyridoxal phosphate binding"/>
    <property type="evidence" value="ECO:0007669"/>
    <property type="project" value="InterPro"/>
</dbReference>
<sequence length="515" mass="57393">MLQTKLDQLAKRRAAADPLPTAVAPFTSSNFFKSTESDSKPKARSCQHRLSHEAKRLTVSPLKAASRNHKHNDLVSLGTARPSPEYFPWGSLNMSSPESTSAGADMSLASCLTMQSVRDEADYDLAIALNYGYTVGSPQILRFLTEHVEMVHDPPYSDWECCVTCGTTSALEVALRILCNPGETVIIESHAYSGTLACSRALGIHLQSVKLDEYGLVPEDLDNILTKWDLSQGPKPHVLYTIPTGQNPTGTTQPLERRKQIYQLAEKHDLYILEDDPYYFLQYCEISSSNTSSASTDLDQYLKTLPKSYLSLDTSGRVLRMDSTSKILAPGLRAGWITASSLIIDKFISFSEVGALHPSGPTQVMLYKLLDKTWGHDGFLRWLMTLSAQYRRRRDILLAACDKYLPSDVCTWKTPEIGMFVWISVKLPKISTSAGTFLNGDTPWTAYLDVEEAIFNQAQENGVLVSRGSWFMHDKTELDEVSFRLTFAAAQKDSLERAVERFGSAIRSYVEHSSL</sequence>
<dbReference type="GO" id="GO:0019878">
    <property type="term" value="P:lysine biosynthetic process via aminoadipic acid"/>
    <property type="evidence" value="ECO:0007669"/>
    <property type="project" value="TreeGrafter"/>
</dbReference>
<dbReference type="OrthoDB" id="691673at2759"/>
<evidence type="ECO:0000256" key="1">
    <source>
        <dbReference type="ARBA" id="ARBA00001933"/>
    </source>
</evidence>
<dbReference type="GO" id="GO:0009074">
    <property type="term" value="P:aromatic amino acid family catabolic process"/>
    <property type="evidence" value="ECO:0007669"/>
    <property type="project" value="TreeGrafter"/>
</dbReference>